<organism evidence="3 4">
    <name type="scientific">Vibrio pomeroyi</name>
    <dbReference type="NCBI Taxonomy" id="198832"/>
    <lineage>
        <taxon>Bacteria</taxon>
        <taxon>Pseudomonadati</taxon>
        <taxon>Pseudomonadota</taxon>
        <taxon>Gammaproteobacteria</taxon>
        <taxon>Vibrionales</taxon>
        <taxon>Vibrionaceae</taxon>
        <taxon>Vibrio</taxon>
    </lineage>
</organism>
<dbReference type="Pfam" id="PF01145">
    <property type="entry name" value="Band_7"/>
    <property type="match status" value="1"/>
</dbReference>
<evidence type="ECO:0000313" key="4">
    <source>
        <dbReference type="Proteomes" id="UP001570071"/>
    </source>
</evidence>
<evidence type="ECO:0000313" key="3">
    <source>
        <dbReference type="EMBL" id="MEZ8719673.1"/>
    </source>
</evidence>
<proteinExistence type="predicted"/>
<reference evidence="3 4" key="1">
    <citation type="journal article" date="2024" name="ISME J.">
        <title>Tailless and filamentous prophages are predominant in marine Vibrio.</title>
        <authorList>
            <person name="Steensen K."/>
            <person name="Seneca J."/>
            <person name="Bartlau N."/>
            <person name="Yu X.A."/>
            <person name="Hussain F.A."/>
            <person name="Polz M.F."/>
        </authorList>
    </citation>
    <scope>NUCLEOTIDE SEQUENCE [LARGE SCALE GENOMIC DNA]</scope>
    <source>
        <strain evidence="3 4">10N.239.312.F12</strain>
    </source>
</reference>
<comment type="caution">
    <text evidence="3">The sequence shown here is derived from an EMBL/GenBank/DDBJ whole genome shotgun (WGS) entry which is preliminary data.</text>
</comment>
<feature type="domain" description="Band 7" evidence="2">
    <location>
        <begin position="25"/>
        <end position="206"/>
    </location>
</feature>
<dbReference type="RefSeq" id="WP_269336747.1">
    <property type="nucleotide sequence ID" value="NZ_JBFSSG010000001.1"/>
</dbReference>
<dbReference type="EMBL" id="JBFSSG010000001">
    <property type="protein sequence ID" value="MEZ8719673.1"/>
    <property type="molecule type" value="Genomic_DNA"/>
</dbReference>
<evidence type="ECO:0000259" key="2">
    <source>
        <dbReference type="Pfam" id="PF01145"/>
    </source>
</evidence>
<evidence type="ECO:0000256" key="1">
    <source>
        <dbReference type="SAM" id="MobiDB-lite"/>
    </source>
</evidence>
<accession>A0ABV4MRA3</accession>
<protein>
    <submittedName>
        <fullName evidence="3">SPFH domain-containing protein</fullName>
    </submittedName>
</protein>
<dbReference type="InterPro" id="IPR001107">
    <property type="entry name" value="Band_7"/>
</dbReference>
<name>A0ABV4MRA3_9VIBR</name>
<gene>
    <name evidence="3" type="ORF">AB6D66_01245</name>
</gene>
<keyword evidence="4" id="KW-1185">Reference proteome</keyword>
<dbReference type="Proteomes" id="UP001570071">
    <property type="component" value="Unassembled WGS sequence"/>
</dbReference>
<dbReference type="PROSITE" id="PS51257">
    <property type="entry name" value="PROKAR_LIPOPROTEIN"/>
    <property type="match status" value="1"/>
</dbReference>
<feature type="region of interest" description="Disordered" evidence="1">
    <location>
        <begin position="189"/>
        <end position="218"/>
    </location>
</feature>
<feature type="compositionally biased region" description="Basic and acidic residues" evidence="1">
    <location>
        <begin position="200"/>
        <end position="218"/>
    </location>
</feature>
<sequence length="278" mass="31420">MKNTAITAALFAAFTVTGMTGCTESVNPGFEGVVIDKPYFFGNEGVRPKAQMEGREWYWWSTSVKPYENRPIRHDEDFKDLFAKDNVPVSLDAGVELRLIKGESPKMHEKFGDNFYHSKVSLKFRNLVRDFARGKTSSELTSGENSIQAGQEAIKDALQTYVTVQELPLVVENVFIGKATPPDEVLTEIANTASQRQRKKTESERKGAEDSRKDAEESKALADKAYMTKFGMNIEQYLRLRDLELEKEKIEMVKDKENVSILMSSGPATPQPMYKIKQ</sequence>